<dbReference type="InterPro" id="IPR000653">
    <property type="entry name" value="DegT/StrS_aminotransferase"/>
</dbReference>
<sequence length="175" mass="19800">MASLNFNMDDMHCAIGRVQIKKMFPIAKKRREVINAIMAKLSDVPVVRLAPMPKGAEPSYWFLRLIFDGSKVNVDKNTFCAAVTAEGIGCNTHYAATPYIGKWYTERIVFGNSGYPWAAPEYKGDKEKRYSLADLPNAAKALDDTIIIYPNESWTEQNIEECALAFRKAYEAYKK</sequence>
<dbReference type="SUPFAM" id="SSF53383">
    <property type="entry name" value="PLP-dependent transferases"/>
    <property type="match status" value="1"/>
</dbReference>
<dbReference type="InterPro" id="IPR015424">
    <property type="entry name" value="PyrdxlP-dep_Trfase"/>
</dbReference>
<gene>
    <name evidence="1" type="primary">arnB_26</name>
    <name evidence="1" type="ORF">SDC9_180856</name>
</gene>
<evidence type="ECO:0000313" key="1">
    <source>
        <dbReference type="EMBL" id="MPN33370.1"/>
    </source>
</evidence>
<protein>
    <submittedName>
        <fullName evidence="1">UDP-4-amino-4-deoxy-L-arabinose--oxoglutarate aminotransferase</fullName>
        <ecNumber evidence="1">2.6.1.87</ecNumber>
    </submittedName>
</protein>
<comment type="caution">
    <text evidence="1">The sequence shown here is derived from an EMBL/GenBank/DDBJ whole genome shotgun (WGS) entry which is preliminary data.</text>
</comment>
<dbReference type="EC" id="2.6.1.87" evidence="1"/>
<dbReference type="Pfam" id="PF01041">
    <property type="entry name" value="DegT_DnrJ_EryC1"/>
    <property type="match status" value="1"/>
</dbReference>
<keyword evidence="1" id="KW-0032">Aminotransferase</keyword>
<dbReference type="Gene3D" id="3.90.1150.10">
    <property type="entry name" value="Aspartate Aminotransferase, domain 1"/>
    <property type="match status" value="1"/>
</dbReference>
<dbReference type="GO" id="GO:0099620">
    <property type="term" value="F:UDP-4-amino-4-deoxy-L-arabinose aminotransferase"/>
    <property type="evidence" value="ECO:0007669"/>
    <property type="project" value="UniProtKB-EC"/>
</dbReference>
<keyword evidence="1" id="KW-0808">Transferase</keyword>
<dbReference type="EMBL" id="VSSQ01085848">
    <property type="protein sequence ID" value="MPN33370.1"/>
    <property type="molecule type" value="Genomic_DNA"/>
</dbReference>
<organism evidence="1">
    <name type="scientific">bioreactor metagenome</name>
    <dbReference type="NCBI Taxonomy" id="1076179"/>
    <lineage>
        <taxon>unclassified sequences</taxon>
        <taxon>metagenomes</taxon>
        <taxon>ecological metagenomes</taxon>
    </lineage>
</organism>
<dbReference type="AlphaFoldDB" id="A0A645H3T9"/>
<dbReference type="InterPro" id="IPR015422">
    <property type="entry name" value="PyrdxlP-dep_Trfase_small"/>
</dbReference>
<reference evidence="1" key="1">
    <citation type="submission" date="2019-08" db="EMBL/GenBank/DDBJ databases">
        <authorList>
            <person name="Kucharzyk K."/>
            <person name="Murdoch R.W."/>
            <person name="Higgins S."/>
            <person name="Loffler F."/>
        </authorList>
    </citation>
    <scope>NUCLEOTIDE SEQUENCE</scope>
</reference>
<proteinExistence type="predicted"/>
<name>A0A645H3T9_9ZZZZ</name>
<accession>A0A645H3T9</accession>